<dbReference type="CDD" id="cd00082">
    <property type="entry name" value="HisKA"/>
    <property type="match status" value="1"/>
</dbReference>
<dbReference type="PANTHER" id="PTHR43711">
    <property type="entry name" value="TWO-COMPONENT HISTIDINE KINASE"/>
    <property type="match status" value="1"/>
</dbReference>
<dbReference type="EC" id="2.7.13.3" evidence="2"/>
<dbReference type="InterPro" id="IPR036890">
    <property type="entry name" value="HATPase_C_sf"/>
</dbReference>
<gene>
    <name evidence="10" type="ORF">SAMN05444272_1087</name>
</gene>
<dbReference type="InterPro" id="IPR050736">
    <property type="entry name" value="Sensor_HK_Regulatory"/>
</dbReference>
<dbReference type="PRINTS" id="PR00344">
    <property type="entry name" value="BCTRLSENSOR"/>
</dbReference>
<feature type="transmembrane region" description="Helical" evidence="8">
    <location>
        <begin position="164"/>
        <end position="189"/>
    </location>
</feature>
<protein>
    <recommendedName>
        <fullName evidence="2">histidine kinase</fullName>
        <ecNumber evidence="2">2.7.13.3</ecNumber>
    </recommendedName>
</protein>
<evidence type="ECO:0000256" key="8">
    <source>
        <dbReference type="SAM" id="Phobius"/>
    </source>
</evidence>
<feature type="region of interest" description="Disordered" evidence="7">
    <location>
        <begin position="581"/>
        <end position="605"/>
    </location>
</feature>
<dbReference type="EMBL" id="FRBW01000001">
    <property type="protein sequence ID" value="SHL63097.1"/>
    <property type="molecule type" value="Genomic_DNA"/>
</dbReference>
<dbReference type="Pfam" id="PF00512">
    <property type="entry name" value="HisKA"/>
    <property type="match status" value="1"/>
</dbReference>
<dbReference type="PROSITE" id="PS50109">
    <property type="entry name" value="HIS_KIN"/>
    <property type="match status" value="1"/>
</dbReference>
<feature type="transmembrane region" description="Helical" evidence="8">
    <location>
        <begin position="100"/>
        <end position="128"/>
    </location>
</feature>
<evidence type="ECO:0000259" key="9">
    <source>
        <dbReference type="PROSITE" id="PS50109"/>
    </source>
</evidence>
<evidence type="ECO:0000313" key="10">
    <source>
        <dbReference type="EMBL" id="SHL63097.1"/>
    </source>
</evidence>
<dbReference type="SUPFAM" id="SSF47384">
    <property type="entry name" value="Homodimeric domain of signal transducing histidine kinase"/>
    <property type="match status" value="1"/>
</dbReference>
<keyword evidence="5 10" id="KW-0418">Kinase</keyword>
<evidence type="ECO:0000256" key="1">
    <source>
        <dbReference type="ARBA" id="ARBA00000085"/>
    </source>
</evidence>
<keyword evidence="3" id="KW-0597">Phosphoprotein</keyword>
<dbReference type="InterPro" id="IPR005467">
    <property type="entry name" value="His_kinase_dom"/>
</dbReference>
<dbReference type="InterPro" id="IPR036097">
    <property type="entry name" value="HisK_dim/P_sf"/>
</dbReference>
<dbReference type="InterPro" id="IPR003661">
    <property type="entry name" value="HisK_dim/P_dom"/>
</dbReference>
<sequence>MRNHISTFSGLTDSLAAWLEAWVHPAVADDPIALPRHRSFLAGCLASGSLALLVLPLYLAFFGATNLPAALALAWMLAQLPLALYLSQTGDLERAHAGSAALFASFLTGICLLTGGIQSFALIWLTIVPLEAALSGSRKVIIGATVGCAAIALALVFVPSADAAYAVAGGSGLMISTIAACLYMSILAYRVAVDQARSRKLLEETAARQRLFNGTIASVTCTLSDDGTTDVIGGSLEKLLGLSPRAARGDWLFQRLHVMDRPLYLTGLSDVREDGVTRRVELRLRHGAAQPGEAGLADYVWTALTIRPANSQGMGDGMAEGTLCLTLEDITTSRARDEELQTAFRDAQEASLEKTRFIASASHELRTPLNAIIGFSNMLRTAPAEGTTGPVGREYADLIHRSSLHLLQVVDEILDSSRLETGSVKLAIEPVDLGDLVGSCAAMLTPEAEAKGVCLVLPALSGLPALAADKRAMRQILINLVSNGIKFSPEGGKVVLGIRRDGAEVVVSVCDEGEGIARDQIQRIGQPFARLQAGGGTSTPGCGLGLSIVKGLVALHGGRLKVESRQGKGTLAEVYLPAASRKAATPGQTLNEQAGDNPAENRKSA</sequence>
<dbReference type="RefSeq" id="WP_073009763.1">
    <property type="nucleotide sequence ID" value="NZ_FRBW01000001.1"/>
</dbReference>
<dbReference type="SUPFAM" id="SSF55874">
    <property type="entry name" value="ATPase domain of HSP90 chaperone/DNA topoisomerase II/histidine kinase"/>
    <property type="match status" value="1"/>
</dbReference>
<evidence type="ECO:0000256" key="4">
    <source>
        <dbReference type="ARBA" id="ARBA00022679"/>
    </source>
</evidence>
<keyword evidence="11" id="KW-1185">Reference proteome</keyword>
<evidence type="ECO:0000256" key="5">
    <source>
        <dbReference type="ARBA" id="ARBA00022777"/>
    </source>
</evidence>
<dbReference type="STRING" id="735517.SAMN05444272_1087"/>
<dbReference type="OrthoDB" id="9813151at2"/>
<evidence type="ECO:0000256" key="3">
    <source>
        <dbReference type="ARBA" id="ARBA00022553"/>
    </source>
</evidence>
<evidence type="ECO:0000256" key="2">
    <source>
        <dbReference type="ARBA" id="ARBA00012438"/>
    </source>
</evidence>
<evidence type="ECO:0000256" key="6">
    <source>
        <dbReference type="ARBA" id="ARBA00023012"/>
    </source>
</evidence>
<dbReference type="SMART" id="SM00388">
    <property type="entry name" value="HisKA"/>
    <property type="match status" value="1"/>
</dbReference>
<evidence type="ECO:0000256" key="7">
    <source>
        <dbReference type="SAM" id="MobiDB-lite"/>
    </source>
</evidence>
<reference evidence="10 11" key="1">
    <citation type="submission" date="2016-11" db="EMBL/GenBank/DDBJ databases">
        <authorList>
            <person name="Jaros S."/>
            <person name="Januszkiewicz K."/>
            <person name="Wedrychowicz H."/>
        </authorList>
    </citation>
    <scope>NUCLEOTIDE SEQUENCE [LARGE SCALE GENOMIC DNA]</scope>
    <source>
        <strain evidence="10 11">DSM 22153</strain>
    </source>
</reference>
<dbReference type="AlphaFoldDB" id="A0A1M7C7G5"/>
<dbReference type="CDD" id="cd00075">
    <property type="entry name" value="HATPase"/>
    <property type="match status" value="1"/>
</dbReference>
<keyword evidence="8" id="KW-0812">Transmembrane</keyword>
<dbReference type="GO" id="GO:0000155">
    <property type="term" value="F:phosphorelay sensor kinase activity"/>
    <property type="evidence" value="ECO:0007669"/>
    <property type="project" value="InterPro"/>
</dbReference>
<accession>A0A1M7C7G5</accession>
<feature type="transmembrane region" description="Helical" evidence="8">
    <location>
        <begin position="40"/>
        <end position="62"/>
    </location>
</feature>
<dbReference type="PANTHER" id="PTHR43711:SF31">
    <property type="entry name" value="HISTIDINE KINASE"/>
    <property type="match status" value="1"/>
</dbReference>
<dbReference type="Proteomes" id="UP000186002">
    <property type="component" value="Unassembled WGS sequence"/>
</dbReference>
<organism evidence="10 11">
    <name type="scientific">Roseibium suaedae</name>
    <dbReference type="NCBI Taxonomy" id="735517"/>
    <lineage>
        <taxon>Bacteria</taxon>
        <taxon>Pseudomonadati</taxon>
        <taxon>Pseudomonadota</taxon>
        <taxon>Alphaproteobacteria</taxon>
        <taxon>Hyphomicrobiales</taxon>
        <taxon>Stappiaceae</taxon>
        <taxon>Roseibium</taxon>
    </lineage>
</organism>
<keyword evidence="8" id="KW-0472">Membrane</keyword>
<dbReference type="Gene3D" id="1.10.287.130">
    <property type="match status" value="1"/>
</dbReference>
<feature type="domain" description="Histidine kinase" evidence="9">
    <location>
        <begin position="360"/>
        <end position="580"/>
    </location>
</feature>
<dbReference type="SMART" id="SM00387">
    <property type="entry name" value="HATPase_c"/>
    <property type="match status" value="1"/>
</dbReference>
<keyword evidence="8" id="KW-1133">Transmembrane helix</keyword>
<feature type="transmembrane region" description="Helical" evidence="8">
    <location>
        <begin position="69"/>
        <end position="88"/>
    </location>
</feature>
<dbReference type="InterPro" id="IPR003594">
    <property type="entry name" value="HATPase_dom"/>
</dbReference>
<keyword evidence="4" id="KW-0808">Transferase</keyword>
<dbReference type="Pfam" id="PF02518">
    <property type="entry name" value="HATPase_c"/>
    <property type="match status" value="1"/>
</dbReference>
<name>A0A1M7C7G5_9HYPH</name>
<feature type="transmembrane region" description="Helical" evidence="8">
    <location>
        <begin position="140"/>
        <end position="158"/>
    </location>
</feature>
<comment type="catalytic activity">
    <reaction evidence="1">
        <text>ATP + protein L-histidine = ADP + protein N-phospho-L-histidine.</text>
        <dbReference type="EC" id="2.7.13.3"/>
    </reaction>
</comment>
<proteinExistence type="predicted"/>
<keyword evidence="6" id="KW-0902">Two-component regulatory system</keyword>
<dbReference type="InterPro" id="IPR004358">
    <property type="entry name" value="Sig_transdc_His_kin-like_C"/>
</dbReference>
<dbReference type="Gene3D" id="3.30.565.10">
    <property type="entry name" value="Histidine kinase-like ATPase, C-terminal domain"/>
    <property type="match status" value="1"/>
</dbReference>
<evidence type="ECO:0000313" key="11">
    <source>
        <dbReference type="Proteomes" id="UP000186002"/>
    </source>
</evidence>